<dbReference type="Gramene" id="AUR62033289-RA">
    <property type="protein sequence ID" value="AUR62033289-RA:cds"/>
    <property type="gene ID" value="AUR62033289"/>
</dbReference>
<keyword evidence="5 9" id="KW-0479">Metal-binding</keyword>
<dbReference type="SMR" id="A0A803MPT8"/>
<dbReference type="EC" id="4.1.1.112" evidence="10"/>
<evidence type="ECO:0000256" key="10">
    <source>
        <dbReference type="RuleBase" id="RU004338"/>
    </source>
</evidence>
<dbReference type="InterPro" id="IPR024949">
    <property type="entry name" value="Bet_v_I_allergen"/>
</dbReference>
<dbReference type="GO" id="GO:0006952">
    <property type="term" value="P:defense response"/>
    <property type="evidence" value="ECO:0007669"/>
    <property type="project" value="InterPro"/>
</dbReference>
<dbReference type="SUPFAM" id="SSF89562">
    <property type="entry name" value="RraA-like"/>
    <property type="match status" value="1"/>
</dbReference>
<protein>
    <recommendedName>
        <fullName evidence="10">4-hydroxy-4-methyl-2-oxoglutarate aldolase</fullName>
        <shortName evidence="10">HMG aldolase</shortName>
        <ecNumber evidence="10">4.1.1.112</ecNumber>
        <ecNumber evidence="10">4.1.3.17</ecNumber>
    </recommendedName>
    <alternativeName>
        <fullName evidence="10">Oxaloacetate decarboxylase</fullName>
    </alternativeName>
</protein>
<dbReference type="EnsemblPlants" id="AUR62033289-RA">
    <property type="protein sequence ID" value="AUR62033289-RA:cds"/>
    <property type="gene ID" value="AUR62033289"/>
</dbReference>
<dbReference type="NCBIfam" id="NF006875">
    <property type="entry name" value="PRK09372.1"/>
    <property type="match status" value="1"/>
</dbReference>
<dbReference type="GO" id="GO:0047443">
    <property type="term" value="F:4-hydroxy-4-methyl-2-oxoglutarate aldolase activity"/>
    <property type="evidence" value="ECO:0007669"/>
    <property type="project" value="UniProtKB-EC"/>
</dbReference>
<dbReference type="InterPro" id="IPR023393">
    <property type="entry name" value="START-like_dom_sf"/>
</dbReference>
<dbReference type="InterPro" id="IPR005493">
    <property type="entry name" value="RraA/RraA-like"/>
</dbReference>
<comment type="catalytic activity">
    <reaction evidence="8 10">
        <text>oxaloacetate + H(+) = pyruvate + CO2</text>
        <dbReference type="Rhea" id="RHEA:15641"/>
        <dbReference type="ChEBI" id="CHEBI:15361"/>
        <dbReference type="ChEBI" id="CHEBI:15378"/>
        <dbReference type="ChEBI" id="CHEBI:16452"/>
        <dbReference type="ChEBI" id="CHEBI:16526"/>
        <dbReference type="EC" id="4.1.1.112"/>
    </reaction>
</comment>
<keyword evidence="9" id="KW-0460">Magnesium</keyword>
<dbReference type="CDD" id="cd07816">
    <property type="entry name" value="Bet_v1-like"/>
    <property type="match status" value="1"/>
</dbReference>
<organism evidence="12 13">
    <name type="scientific">Chenopodium quinoa</name>
    <name type="common">Quinoa</name>
    <dbReference type="NCBI Taxonomy" id="63459"/>
    <lineage>
        <taxon>Eukaryota</taxon>
        <taxon>Viridiplantae</taxon>
        <taxon>Streptophyta</taxon>
        <taxon>Embryophyta</taxon>
        <taxon>Tracheophyta</taxon>
        <taxon>Spermatophyta</taxon>
        <taxon>Magnoliopsida</taxon>
        <taxon>eudicotyledons</taxon>
        <taxon>Gunneridae</taxon>
        <taxon>Pentapetalae</taxon>
        <taxon>Caryophyllales</taxon>
        <taxon>Chenopodiaceae</taxon>
        <taxon>Chenopodioideae</taxon>
        <taxon>Atripliceae</taxon>
        <taxon>Chenopodium</taxon>
    </lineage>
</organism>
<evidence type="ECO:0000256" key="6">
    <source>
        <dbReference type="ARBA" id="ARBA00023239"/>
    </source>
</evidence>
<dbReference type="GO" id="GO:0008948">
    <property type="term" value="F:oxaloacetate decarboxylase activity"/>
    <property type="evidence" value="ECO:0007669"/>
    <property type="project" value="UniProtKB-EC"/>
</dbReference>
<dbReference type="NCBIfam" id="TIGR01935">
    <property type="entry name" value="NOT-MenG"/>
    <property type="match status" value="1"/>
</dbReference>
<dbReference type="InterPro" id="IPR036704">
    <property type="entry name" value="RraA/RraA-like_sf"/>
</dbReference>
<dbReference type="Pfam" id="PF03737">
    <property type="entry name" value="RraA-like"/>
    <property type="match status" value="1"/>
</dbReference>
<dbReference type="Gene3D" id="3.30.530.20">
    <property type="match status" value="1"/>
</dbReference>
<dbReference type="PANTHER" id="PTHR33254:SF4">
    <property type="entry name" value="4-HYDROXY-4-METHYL-2-OXOGLUTARATE ALDOLASE 3-RELATED"/>
    <property type="match status" value="1"/>
</dbReference>
<comment type="catalytic activity">
    <reaction evidence="1 10">
        <text>4-hydroxy-4-methyl-2-oxoglutarate = 2 pyruvate</text>
        <dbReference type="Rhea" id="RHEA:22748"/>
        <dbReference type="ChEBI" id="CHEBI:15361"/>
        <dbReference type="ChEBI" id="CHEBI:58276"/>
        <dbReference type="EC" id="4.1.3.17"/>
    </reaction>
</comment>
<dbReference type="InterPro" id="IPR010203">
    <property type="entry name" value="RraA"/>
</dbReference>
<evidence type="ECO:0000256" key="4">
    <source>
        <dbReference type="ARBA" id="ARBA00011233"/>
    </source>
</evidence>
<evidence type="ECO:0000313" key="12">
    <source>
        <dbReference type="EnsemblPlants" id="AUR62033289-RA:cds"/>
    </source>
</evidence>
<dbReference type="OrthoDB" id="1476984at2759"/>
<feature type="binding site" evidence="9">
    <location>
        <begin position="99"/>
        <end position="102"/>
    </location>
    <ligand>
        <name>substrate</name>
    </ligand>
</feature>
<dbReference type="GO" id="GO:0004864">
    <property type="term" value="F:protein phosphatase inhibitor activity"/>
    <property type="evidence" value="ECO:0007669"/>
    <property type="project" value="InterPro"/>
</dbReference>
<evidence type="ECO:0000256" key="7">
    <source>
        <dbReference type="ARBA" id="ARBA00025046"/>
    </source>
</evidence>
<comment type="similarity">
    <text evidence="3">Belongs to the BetVI family.</text>
</comment>
<comment type="function">
    <text evidence="7 10">Catalyzes the aldol cleavage of 4-hydroxy-4-methyl-2-oxoglutarate (HMG) into 2 molecules of pyruvate. Also contains a secondary oxaloacetate (OAA) decarboxylase activity due to the common pyruvate enolate transition state formed following C-C bond cleavage in the retro-aldol and decarboxylation reactions.</text>
</comment>
<dbReference type="InterPro" id="IPR000916">
    <property type="entry name" value="Bet_v_I/MLP"/>
</dbReference>
<comment type="subunit">
    <text evidence="4 10">Homotrimer.</text>
</comment>
<sequence length="365" mass="40651">MGYLMNGNGVTALQWPQTPTETTDVCDANSPLLATGELRVVNQIFQPYGLRRAFSGRVVTVKSFEDNAVVVEAIFANKLHEPNVLVIDAGGSLRRSMVGSVLAQMGHNMGWAGIVVNGCIRDIDEINSIDIGIRALGCVPVRSSKKGGGEKNVTVHFGGTLIRDGDWLCADSSGILVSNCELSVLGPTYSPILHKYGTNMNYEGSCYYTHTIADYTSPAERHRLFAAHFLDDLNFLPKYLPKSFETIQYLVGDSTTVGSVKLIKFPKGHPFNYMKNKVDEIDSDNFYIKYSTIEGDILGDKWDHIEYEVKIEPSITGSHFKMTGHFHPKKDVMPTEKDVKYGQEELKNIHKVAQEFLFLYPHLYA</sequence>
<evidence type="ECO:0000256" key="3">
    <source>
        <dbReference type="ARBA" id="ARBA00009744"/>
    </source>
</evidence>
<dbReference type="GO" id="GO:0051252">
    <property type="term" value="P:regulation of RNA metabolic process"/>
    <property type="evidence" value="ECO:0007669"/>
    <property type="project" value="InterPro"/>
</dbReference>
<comment type="cofactor">
    <cofactor evidence="10">
        <name>a divalent metal cation</name>
        <dbReference type="ChEBI" id="CHEBI:60240"/>
    </cofactor>
</comment>
<dbReference type="GO" id="GO:0046872">
    <property type="term" value="F:metal ion binding"/>
    <property type="evidence" value="ECO:0007669"/>
    <property type="project" value="UniProtKB-KW"/>
</dbReference>
<feature type="binding site" evidence="9">
    <location>
        <position position="121"/>
    </location>
    <ligand>
        <name>substrate</name>
    </ligand>
</feature>
<evidence type="ECO:0000256" key="5">
    <source>
        <dbReference type="ARBA" id="ARBA00022723"/>
    </source>
</evidence>
<dbReference type="CDD" id="cd16841">
    <property type="entry name" value="RraA_family"/>
    <property type="match status" value="1"/>
</dbReference>
<feature type="binding site" evidence="9">
    <location>
        <position position="122"/>
    </location>
    <ligand>
        <name>Mg(2+)</name>
        <dbReference type="ChEBI" id="CHEBI:18420"/>
    </ligand>
</feature>
<dbReference type="Gene3D" id="3.50.30.40">
    <property type="entry name" value="Ribonuclease E inhibitor RraA/RraA-like"/>
    <property type="match status" value="1"/>
</dbReference>
<dbReference type="GO" id="GO:0009738">
    <property type="term" value="P:abscisic acid-activated signaling pathway"/>
    <property type="evidence" value="ECO:0007669"/>
    <property type="project" value="InterPro"/>
</dbReference>
<reference evidence="12" key="1">
    <citation type="journal article" date="2017" name="Nature">
        <title>The genome of Chenopodium quinoa.</title>
        <authorList>
            <person name="Jarvis D.E."/>
            <person name="Ho Y.S."/>
            <person name="Lightfoot D.J."/>
            <person name="Schmoeckel S.M."/>
            <person name="Li B."/>
            <person name="Borm T.J.A."/>
            <person name="Ohyanagi H."/>
            <person name="Mineta K."/>
            <person name="Michell C.T."/>
            <person name="Saber N."/>
            <person name="Kharbatia N.M."/>
            <person name="Rupper R.R."/>
            <person name="Sharp A.R."/>
            <person name="Dally N."/>
            <person name="Boughton B.A."/>
            <person name="Woo Y.H."/>
            <person name="Gao G."/>
            <person name="Schijlen E.G.W.M."/>
            <person name="Guo X."/>
            <person name="Momin A.A."/>
            <person name="Negrao S."/>
            <person name="Al-Babili S."/>
            <person name="Gehring C."/>
            <person name="Roessner U."/>
            <person name="Jung C."/>
            <person name="Murphy K."/>
            <person name="Arold S.T."/>
            <person name="Gojobori T."/>
            <person name="van der Linden C.G."/>
            <person name="van Loo E.N."/>
            <person name="Jellen E.N."/>
            <person name="Maughan P.J."/>
            <person name="Tester M."/>
        </authorList>
    </citation>
    <scope>NUCLEOTIDE SEQUENCE [LARGE SCALE GENOMIC DNA]</scope>
    <source>
        <strain evidence="12">cv. PI 614886</strain>
    </source>
</reference>
<evidence type="ECO:0000259" key="11">
    <source>
        <dbReference type="Pfam" id="PF00407"/>
    </source>
</evidence>
<gene>
    <name evidence="12" type="primary">LOC110692377</name>
</gene>
<dbReference type="RefSeq" id="XP_021725073.1">
    <property type="nucleotide sequence ID" value="XM_021869381.1"/>
</dbReference>
<proteinExistence type="inferred from homology"/>
<dbReference type="KEGG" id="cqi:110692377"/>
<feature type="domain" description="Bet v I/Major latex protein" evidence="11">
    <location>
        <begin position="232"/>
        <end position="349"/>
    </location>
</feature>
<dbReference type="GO" id="GO:0010427">
    <property type="term" value="F:abscisic acid binding"/>
    <property type="evidence" value="ECO:0007669"/>
    <property type="project" value="InterPro"/>
</dbReference>
<dbReference type="Proteomes" id="UP000596660">
    <property type="component" value="Unplaced"/>
</dbReference>
<evidence type="ECO:0000256" key="8">
    <source>
        <dbReference type="ARBA" id="ARBA00047973"/>
    </source>
</evidence>
<evidence type="ECO:0000256" key="9">
    <source>
        <dbReference type="PIRSR" id="PIRSR605493-1"/>
    </source>
</evidence>
<dbReference type="GO" id="GO:0008428">
    <property type="term" value="F:ribonuclease inhibitor activity"/>
    <property type="evidence" value="ECO:0007669"/>
    <property type="project" value="InterPro"/>
</dbReference>
<keyword evidence="13" id="KW-1185">Reference proteome</keyword>
<evidence type="ECO:0000313" key="13">
    <source>
        <dbReference type="Proteomes" id="UP000596660"/>
    </source>
</evidence>
<dbReference type="PANTHER" id="PTHR33254">
    <property type="entry name" value="4-HYDROXY-4-METHYL-2-OXOGLUTARATE ALDOLASE 3-RELATED"/>
    <property type="match status" value="1"/>
</dbReference>
<evidence type="ECO:0000256" key="1">
    <source>
        <dbReference type="ARBA" id="ARBA00001342"/>
    </source>
</evidence>
<dbReference type="PRINTS" id="PR00634">
    <property type="entry name" value="BETALLERGEN"/>
</dbReference>
<dbReference type="FunFam" id="3.30.530.20:FF:000007">
    <property type="entry name" value="Major pollen allergen Bet v 1-A"/>
    <property type="match status" value="1"/>
</dbReference>
<dbReference type="Pfam" id="PF00407">
    <property type="entry name" value="Bet_v_1"/>
    <property type="match status" value="1"/>
</dbReference>
<dbReference type="GO" id="GO:0038023">
    <property type="term" value="F:signaling receptor activity"/>
    <property type="evidence" value="ECO:0007669"/>
    <property type="project" value="InterPro"/>
</dbReference>
<comment type="cofactor">
    <cofactor evidence="9">
        <name>Mg(2+)</name>
        <dbReference type="ChEBI" id="CHEBI:18420"/>
    </cofactor>
</comment>
<comment type="similarity">
    <text evidence="2 10">Belongs to the class II aldolase/RraA-like family.</text>
</comment>
<keyword evidence="6 10" id="KW-0456">Lyase</keyword>
<dbReference type="SUPFAM" id="SSF55961">
    <property type="entry name" value="Bet v1-like"/>
    <property type="match status" value="1"/>
</dbReference>
<accession>A0A803MPT8</accession>
<name>A0A803MPT8_CHEQI</name>
<reference evidence="12" key="2">
    <citation type="submission" date="2021-03" db="UniProtKB">
        <authorList>
            <consortium name="EnsemblPlants"/>
        </authorList>
    </citation>
    <scope>IDENTIFICATION</scope>
</reference>
<dbReference type="EC" id="4.1.3.17" evidence="10"/>
<dbReference type="GeneID" id="110692377"/>
<evidence type="ECO:0000256" key="2">
    <source>
        <dbReference type="ARBA" id="ARBA00008621"/>
    </source>
</evidence>
<dbReference type="AlphaFoldDB" id="A0A803MPT8"/>